<dbReference type="GO" id="GO:0006749">
    <property type="term" value="P:glutathione metabolic process"/>
    <property type="evidence" value="ECO:0007669"/>
    <property type="project" value="TreeGrafter"/>
</dbReference>
<proteinExistence type="predicted"/>
<evidence type="ECO:0000313" key="4">
    <source>
        <dbReference type="Proteomes" id="UP000267027"/>
    </source>
</evidence>
<dbReference type="Gene3D" id="1.20.1050.10">
    <property type="match status" value="1"/>
</dbReference>
<dbReference type="OrthoDB" id="414243at2759"/>
<evidence type="ECO:0000313" key="5">
    <source>
        <dbReference type="WBParaSite" id="ACOC_0000830901-mRNA-1"/>
    </source>
</evidence>
<gene>
    <name evidence="3" type="ORF">ACOC_LOCUS8310</name>
</gene>
<dbReference type="InterPro" id="IPR004046">
    <property type="entry name" value="GST_C"/>
</dbReference>
<dbReference type="FunFam" id="1.20.1050.10:FF:000078">
    <property type="entry name" value="Protein CBG04233"/>
    <property type="match status" value="1"/>
</dbReference>
<organism evidence="5">
    <name type="scientific">Angiostrongylus costaricensis</name>
    <name type="common">Nematode worm</name>
    <dbReference type="NCBI Taxonomy" id="334426"/>
    <lineage>
        <taxon>Eukaryota</taxon>
        <taxon>Metazoa</taxon>
        <taxon>Ecdysozoa</taxon>
        <taxon>Nematoda</taxon>
        <taxon>Chromadorea</taxon>
        <taxon>Rhabditida</taxon>
        <taxon>Rhabditina</taxon>
        <taxon>Rhabditomorpha</taxon>
        <taxon>Strongyloidea</taxon>
        <taxon>Metastrongylidae</taxon>
        <taxon>Angiostrongylus</taxon>
    </lineage>
</organism>
<dbReference type="WBParaSite" id="ACOC_0000830901-mRNA-1">
    <property type="protein sequence ID" value="ACOC_0000830901-mRNA-1"/>
    <property type="gene ID" value="ACOC_0000830901"/>
</dbReference>
<accession>A0A158PJ40</accession>
<dbReference type="SUPFAM" id="SSF47616">
    <property type="entry name" value="GST C-terminal domain-like"/>
    <property type="match status" value="1"/>
</dbReference>
<feature type="domain" description="GST C-terminal" evidence="2">
    <location>
        <begin position="86"/>
        <end position="210"/>
    </location>
</feature>
<dbReference type="Pfam" id="PF14497">
    <property type="entry name" value="GST_C_3"/>
    <property type="match status" value="1"/>
</dbReference>
<dbReference type="Proteomes" id="UP000267027">
    <property type="component" value="Unassembled WGS sequence"/>
</dbReference>
<keyword evidence="4" id="KW-1185">Reference proteome</keyword>
<evidence type="ECO:0000259" key="2">
    <source>
        <dbReference type="PROSITE" id="PS50405"/>
    </source>
</evidence>
<name>A0A158PJ40_ANGCS</name>
<dbReference type="InterPro" id="IPR050213">
    <property type="entry name" value="GST_superfamily"/>
</dbReference>
<reference evidence="3 4" key="2">
    <citation type="submission" date="2018-11" db="EMBL/GenBank/DDBJ databases">
        <authorList>
            <consortium name="Pathogen Informatics"/>
        </authorList>
    </citation>
    <scope>NUCLEOTIDE SEQUENCE [LARGE SCALE GENOMIC DNA]</scope>
    <source>
        <strain evidence="3 4">Costa Rica</strain>
    </source>
</reference>
<protein>
    <submittedName>
        <fullName evidence="5">Glutathione S-transferase</fullName>
    </submittedName>
</protein>
<dbReference type="Gene3D" id="3.40.30.10">
    <property type="entry name" value="Glutaredoxin"/>
    <property type="match status" value="1"/>
</dbReference>
<dbReference type="InterPro" id="IPR010987">
    <property type="entry name" value="Glutathione-S-Trfase_C-like"/>
</dbReference>
<dbReference type="PROSITE" id="PS50405">
    <property type="entry name" value="GST_CTER"/>
    <property type="match status" value="1"/>
</dbReference>
<dbReference type="InterPro" id="IPR040079">
    <property type="entry name" value="Glutathione_S-Trfase"/>
</dbReference>
<dbReference type="SFLD" id="SFLDS00019">
    <property type="entry name" value="Glutathione_Transferase_(cytos"/>
    <property type="match status" value="1"/>
</dbReference>
<dbReference type="InterPro" id="IPR036282">
    <property type="entry name" value="Glutathione-S-Trfase_C_sf"/>
</dbReference>
<dbReference type="STRING" id="334426.A0A158PJ40"/>
<dbReference type="EMBL" id="UYYA01004140">
    <property type="protein sequence ID" value="VDM59895.1"/>
    <property type="molecule type" value="Genomic_DNA"/>
</dbReference>
<dbReference type="GO" id="GO:0004364">
    <property type="term" value="F:glutathione transferase activity"/>
    <property type="evidence" value="ECO:0007669"/>
    <property type="project" value="TreeGrafter"/>
</dbReference>
<dbReference type="PANTHER" id="PTHR11571:SF153">
    <property type="entry name" value="GLUTATHIONE S-TRANSFERASE"/>
    <property type="match status" value="1"/>
</dbReference>
<dbReference type="InterPro" id="IPR004045">
    <property type="entry name" value="Glutathione_S-Trfase_N"/>
</dbReference>
<dbReference type="PROSITE" id="PS50404">
    <property type="entry name" value="GST_NTER"/>
    <property type="match status" value="1"/>
</dbReference>
<evidence type="ECO:0000313" key="3">
    <source>
        <dbReference type="EMBL" id="VDM59895.1"/>
    </source>
</evidence>
<sequence length="210" mass="24482">MSDRLELISLKGRGRVEGVRLMLTFAGRKFIDTRLTIFEWKEKKRKDGFQDDAKLPVLIVNESTRLIGVNEISRFVAECLGLYGTNADEQKAIDDVIHTLDELHTGLTPIIRATLTKNYEERRDIWNEFKSRMFFPRLTSYETALTDKLFLVGTRISWADIALIEMLTRCQSCYDSFYLAHFPNLKAYCSRFESLPNIRPYIQSRPNSHF</sequence>
<reference evidence="5" key="1">
    <citation type="submission" date="2016-04" db="UniProtKB">
        <authorList>
            <consortium name="WormBaseParasite"/>
        </authorList>
    </citation>
    <scope>IDENTIFICATION</scope>
</reference>
<dbReference type="PANTHER" id="PTHR11571">
    <property type="entry name" value="GLUTATHIONE S-TRANSFERASE"/>
    <property type="match status" value="1"/>
</dbReference>
<dbReference type="AlphaFoldDB" id="A0A158PJ40"/>
<evidence type="ECO:0000259" key="1">
    <source>
        <dbReference type="PROSITE" id="PS50404"/>
    </source>
</evidence>
<feature type="domain" description="GST N-terminal" evidence="1">
    <location>
        <begin position="3"/>
        <end position="84"/>
    </location>
</feature>
<dbReference type="OMA" id="TIFEWKE"/>